<dbReference type="AlphaFoldDB" id="A0A0E9S137"/>
<accession>A0A0E9S137</accession>
<dbReference type="EMBL" id="GBXM01073670">
    <property type="protein sequence ID" value="JAH34907.1"/>
    <property type="molecule type" value="Transcribed_RNA"/>
</dbReference>
<organism evidence="1">
    <name type="scientific">Anguilla anguilla</name>
    <name type="common">European freshwater eel</name>
    <name type="synonym">Muraena anguilla</name>
    <dbReference type="NCBI Taxonomy" id="7936"/>
    <lineage>
        <taxon>Eukaryota</taxon>
        <taxon>Metazoa</taxon>
        <taxon>Chordata</taxon>
        <taxon>Craniata</taxon>
        <taxon>Vertebrata</taxon>
        <taxon>Euteleostomi</taxon>
        <taxon>Actinopterygii</taxon>
        <taxon>Neopterygii</taxon>
        <taxon>Teleostei</taxon>
        <taxon>Anguilliformes</taxon>
        <taxon>Anguillidae</taxon>
        <taxon>Anguilla</taxon>
    </lineage>
</organism>
<reference evidence="1" key="1">
    <citation type="submission" date="2014-11" db="EMBL/GenBank/DDBJ databases">
        <authorList>
            <person name="Amaro Gonzalez C."/>
        </authorList>
    </citation>
    <scope>NUCLEOTIDE SEQUENCE</scope>
</reference>
<name>A0A0E9S137_ANGAN</name>
<evidence type="ECO:0000313" key="1">
    <source>
        <dbReference type="EMBL" id="JAH34907.1"/>
    </source>
</evidence>
<sequence>MYITAISLCAHIQLHLNLLRIARGDSKLWVHN</sequence>
<protein>
    <submittedName>
        <fullName evidence="1">Uncharacterized protein</fullName>
    </submittedName>
</protein>
<proteinExistence type="predicted"/>
<reference evidence="1" key="2">
    <citation type="journal article" date="2015" name="Fish Shellfish Immunol.">
        <title>Early steps in the European eel (Anguilla anguilla)-Vibrio vulnificus interaction in the gills: Role of the RtxA13 toxin.</title>
        <authorList>
            <person name="Callol A."/>
            <person name="Pajuelo D."/>
            <person name="Ebbesson L."/>
            <person name="Teles M."/>
            <person name="MacKenzie S."/>
            <person name="Amaro C."/>
        </authorList>
    </citation>
    <scope>NUCLEOTIDE SEQUENCE</scope>
</reference>